<proteinExistence type="inferred from homology"/>
<reference evidence="12 13" key="1">
    <citation type="submission" date="2016-04" db="EMBL/GenBank/DDBJ databases">
        <title>Draft genome sequence of Aeribacillus pallidus 8m3 from petroleum reservoir.</title>
        <authorList>
            <person name="Poltaraus A.B."/>
            <person name="Nazina T.N."/>
            <person name="Tourova T.P."/>
            <person name="Malakho S.M."/>
            <person name="Korshunova A.V."/>
            <person name="Sokolova D.S."/>
        </authorList>
    </citation>
    <scope>NUCLEOTIDE SEQUENCE [LARGE SCALE GENOMIC DNA]</scope>
    <source>
        <strain evidence="12 13">8m3</strain>
    </source>
</reference>
<dbReference type="CDD" id="cd00553">
    <property type="entry name" value="NAD_synthase"/>
    <property type="match status" value="1"/>
</dbReference>
<dbReference type="GO" id="GO:0046872">
    <property type="term" value="F:metal ion binding"/>
    <property type="evidence" value="ECO:0007669"/>
    <property type="project" value="UniProtKB-KW"/>
</dbReference>
<comment type="pathway">
    <text evidence="8">Cofactor biosynthesis; NAD(+) biosynthesis; NAD(+) from deamido-NAD(+) (ammonia route): step 1/1.</text>
</comment>
<dbReference type="Gene3D" id="3.40.50.620">
    <property type="entry name" value="HUPs"/>
    <property type="match status" value="1"/>
</dbReference>
<accession>A0A165XMV0</accession>
<dbReference type="EC" id="6.3.1.5" evidence="8 10"/>
<dbReference type="RefSeq" id="WP_063387965.1">
    <property type="nucleotide sequence ID" value="NZ_LWBR01000024.1"/>
</dbReference>
<feature type="binding site" evidence="8">
    <location>
        <position position="138"/>
    </location>
    <ligand>
        <name>ATP</name>
        <dbReference type="ChEBI" id="CHEBI:30616"/>
    </ligand>
</feature>
<evidence type="ECO:0000256" key="6">
    <source>
        <dbReference type="ARBA" id="ARBA00022842"/>
    </source>
</evidence>
<keyword evidence="3 8" id="KW-0479">Metal-binding</keyword>
<dbReference type="GO" id="GO:0009435">
    <property type="term" value="P:NAD+ biosynthetic process"/>
    <property type="evidence" value="ECO:0007669"/>
    <property type="project" value="UniProtKB-UniRule"/>
</dbReference>
<dbReference type="SUPFAM" id="SSF52402">
    <property type="entry name" value="Adenine nucleotide alpha hydrolases-like"/>
    <property type="match status" value="1"/>
</dbReference>
<feature type="binding site" evidence="8">
    <location>
        <position position="189"/>
    </location>
    <ligand>
        <name>ATP</name>
        <dbReference type="ChEBI" id="CHEBI:30616"/>
    </ligand>
</feature>
<keyword evidence="6 8" id="KW-0460">Magnesium</keyword>
<dbReference type="GO" id="GO:0004359">
    <property type="term" value="F:glutaminase activity"/>
    <property type="evidence" value="ECO:0007669"/>
    <property type="project" value="InterPro"/>
</dbReference>
<evidence type="ECO:0000256" key="10">
    <source>
        <dbReference type="RuleBase" id="RU003812"/>
    </source>
</evidence>
<feature type="binding site" evidence="8">
    <location>
        <begin position="27"/>
        <end position="34"/>
    </location>
    <ligand>
        <name>ATP</name>
        <dbReference type="ChEBI" id="CHEBI:30616"/>
    </ligand>
</feature>
<evidence type="ECO:0000313" key="13">
    <source>
        <dbReference type="Proteomes" id="UP000076476"/>
    </source>
</evidence>
<feature type="domain" description="NAD/GMP synthase" evidence="11">
    <location>
        <begin position="5"/>
        <end position="239"/>
    </location>
</feature>
<evidence type="ECO:0000256" key="3">
    <source>
        <dbReference type="ARBA" id="ARBA00022723"/>
    </source>
</evidence>
<feature type="binding site" description="in other chain" evidence="8">
    <location>
        <position position="151"/>
    </location>
    <ligand>
        <name>deamido-NAD(+)</name>
        <dbReference type="ChEBI" id="CHEBI:58437"/>
        <note>ligand shared between two neighboring subunits</note>
    </ligand>
</feature>
<dbReference type="NCBIfam" id="TIGR00552">
    <property type="entry name" value="nadE"/>
    <property type="match status" value="1"/>
</dbReference>
<dbReference type="GO" id="GO:0003952">
    <property type="term" value="F:NAD+ synthase (glutamine-hydrolyzing) activity"/>
    <property type="evidence" value="ECO:0007669"/>
    <property type="project" value="InterPro"/>
</dbReference>
<dbReference type="UniPathway" id="UPA00253">
    <property type="reaction ID" value="UER00333"/>
</dbReference>
<dbReference type="GO" id="GO:0005524">
    <property type="term" value="F:ATP binding"/>
    <property type="evidence" value="ECO:0007669"/>
    <property type="project" value="UniProtKB-UniRule"/>
</dbReference>
<dbReference type="OrthoDB" id="9803818at2"/>
<feature type="binding site" evidence="8">
    <location>
        <position position="143"/>
    </location>
    <ligand>
        <name>Mg(2+)</name>
        <dbReference type="ChEBI" id="CHEBI:18420"/>
    </ligand>
</feature>
<keyword evidence="2 8" id="KW-0436">Ligase</keyword>
<dbReference type="PANTHER" id="PTHR23090:SF9">
    <property type="entry name" value="GLUTAMINE-DEPENDENT NAD(+) SYNTHETASE"/>
    <property type="match status" value="1"/>
</dbReference>
<dbReference type="InterPro" id="IPR003694">
    <property type="entry name" value="NAD_synthase"/>
</dbReference>
<gene>
    <name evidence="8" type="primary">nadE</name>
    <name evidence="12" type="ORF">AZI98_09080</name>
</gene>
<evidence type="ECO:0000256" key="9">
    <source>
        <dbReference type="RuleBase" id="RU003811"/>
    </source>
</evidence>
<dbReference type="STRING" id="33936.AZI98_09080"/>
<keyword evidence="5 8" id="KW-0067">ATP-binding</keyword>
<evidence type="ECO:0000256" key="4">
    <source>
        <dbReference type="ARBA" id="ARBA00022741"/>
    </source>
</evidence>
<dbReference type="Proteomes" id="UP000076476">
    <property type="component" value="Unassembled WGS sequence"/>
</dbReference>
<comment type="subunit">
    <text evidence="8">Homodimer.</text>
</comment>
<protein>
    <recommendedName>
        <fullName evidence="8 10">NH(3)-dependent NAD(+) synthetase</fullName>
        <ecNumber evidence="8 10">6.3.1.5</ecNumber>
    </recommendedName>
</protein>
<keyword evidence="4 8" id="KW-0547">Nucleotide-binding</keyword>
<dbReference type="InterPro" id="IPR014729">
    <property type="entry name" value="Rossmann-like_a/b/a_fold"/>
</dbReference>
<feature type="binding site" evidence="8">
    <location>
        <position position="158"/>
    </location>
    <ligand>
        <name>deamido-NAD(+)</name>
        <dbReference type="ChEBI" id="CHEBI:58437"/>
        <note>ligand shared between two neighboring subunits</note>
    </ligand>
</feature>
<comment type="similarity">
    <text evidence="1 8 9">Belongs to the NAD synthetase family.</text>
</comment>
<organism evidence="12 13">
    <name type="scientific">Aeribacillus pallidus</name>
    <dbReference type="NCBI Taxonomy" id="33936"/>
    <lineage>
        <taxon>Bacteria</taxon>
        <taxon>Bacillati</taxon>
        <taxon>Bacillota</taxon>
        <taxon>Bacilli</taxon>
        <taxon>Bacillales</taxon>
        <taxon>Bacillaceae</taxon>
        <taxon>Aeribacillus</taxon>
    </lineage>
</organism>
<feature type="binding site" evidence="8">
    <location>
        <position position="167"/>
    </location>
    <ligand>
        <name>ATP</name>
        <dbReference type="ChEBI" id="CHEBI:30616"/>
    </ligand>
</feature>
<feature type="binding site" description="in other chain" evidence="8">
    <location>
        <begin position="235"/>
        <end position="236"/>
    </location>
    <ligand>
        <name>deamido-NAD(+)</name>
        <dbReference type="ChEBI" id="CHEBI:58437"/>
        <note>ligand shared between two neighboring subunits</note>
    </ligand>
</feature>
<evidence type="ECO:0000259" key="11">
    <source>
        <dbReference type="Pfam" id="PF02540"/>
    </source>
</evidence>
<evidence type="ECO:0000256" key="5">
    <source>
        <dbReference type="ARBA" id="ARBA00022840"/>
    </source>
</evidence>
<comment type="caution">
    <text evidence="12">The sequence shown here is derived from an EMBL/GenBank/DDBJ whole genome shotgun (WGS) entry which is preliminary data.</text>
</comment>
<name>A0A165XMV0_9BACI</name>
<dbReference type="HAMAP" id="MF_00193">
    <property type="entry name" value="NadE_ammonia_dep"/>
    <property type="match status" value="1"/>
</dbReference>
<keyword evidence="13" id="KW-1185">Reference proteome</keyword>
<dbReference type="EMBL" id="LWBR01000024">
    <property type="protein sequence ID" value="KZN96204.1"/>
    <property type="molecule type" value="Genomic_DNA"/>
</dbReference>
<dbReference type="AlphaFoldDB" id="A0A165XMV0"/>
<evidence type="ECO:0000256" key="7">
    <source>
        <dbReference type="ARBA" id="ARBA00023027"/>
    </source>
</evidence>
<dbReference type="GO" id="GO:0005737">
    <property type="term" value="C:cytoplasm"/>
    <property type="evidence" value="ECO:0007669"/>
    <property type="project" value="InterPro"/>
</dbReference>
<dbReference type="InterPro" id="IPR022310">
    <property type="entry name" value="NAD/GMP_synthase"/>
</dbReference>
<comment type="catalytic activity">
    <reaction evidence="8 10">
        <text>deamido-NAD(+) + NH4(+) + ATP = AMP + diphosphate + NAD(+) + H(+)</text>
        <dbReference type="Rhea" id="RHEA:21188"/>
        <dbReference type="ChEBI" id="CHEBI:15378"/>
        <dbReference type="ChEBI" id="CHEBI:28938"/>
        <dbReference type="ChEBI" id="CHEBI:30616"/>
        <dbReference type="ChEBI" id="CHEBI:33019"/>
        <dbReference type="ChEBI" id="CHEBI:57540"/>
        <dbReference type="ChEBI" id="CHEBI:58437"/>
        <dbReference type="ChEBI" id="CHEBI:456215"/>
        <dbReference type="EC" id="6.3.1.5"/>
    </reaction>
</comment>
<evidence type="ECO:0000313" key="12">
    <source>
        <dbReference type="EMBL" id="KZN96204.1"/>
    </source>
</evidence>
<dbReference type="InterPro" id="IPR022926">
    <property type="entry name" value="NH(3)-dep_NAD(+)_synth"/>
</dbReference>
<comment type="function">
    <text evidence="8">Catalyzes the ATP-dependent amidation of deamido-NAD to form NAD. Uses ammonia as a nitrogen source.</text>
</comment>
<feature type="binding site" evidence="8">
    <location>
        <position position="33"/>
    </location>
    <ligand>
        <name>Mg(2+)</name>
        <dbReference type="ChEBI" id="CHEBI:18420"/>
    </ligand>
</feature>
<keyword evidence="7 8" id="KW-0520">NAD</keyword>
<dbReference type="PANTHER" id="PTHR23090">
    <property type="entry name" value="NH 3 /GLUTAMINE-DEPENDENT NAD + SYNTHETASE"/>
    <property type="match status" value="1"/>
</dbReference>
<evidence type="ECO:0000256" key="8">
    <source>
        <dbReference type="HAMAP-Rule" id="MF_00193"/>
    </source>
</evidence>
<evidence type="ECO:0000256" key="2">
    <source>
        <dbReference type="ARBA" id="ARBA00022598"/>
    </source>
</evidence>
<feature type="binding site" description="in other chain" evidence="8">
    <location>
        <position position="118"/>
    </location>
    <ligand>
        <name>deamido-NAD(+)</name>
        <dbReference type="ChEBI" id="CHEBI:58437"/>
        <note>ligand shared between two neighboring subunits</note>
    </ligand>
</feature>
<dbReference type="GO" id="GO:0008795">
    <property type="term" value="F:NAD+ synthase activity"/>
    <property type="evidence" value="ECO:0007669"/>
    <property type="project" value="UniProtKB-UniRule"/>
</dbReference>
<evidence type="ECO:0000256" key="1">
    <source>
        <dbReference type="ARBA" id="ARBA00005859"/>
    </source>
</evidence>
<sequence>MQEKIAKLIEWLQNQVKNAGLNGAIVGISGGIDSAVVAHLIKRAFPEHSLGLIMPCKSNPKDQEDALKVVKSCNIDYMVIDLTETHETLFHAIQKNIQAKNDWNEEAARLGDANTRARLRMTTLYAVANNYRYMVVGTDNAAEWYTGYFTKYGDGGVDLVPLVHFTKGEVREMAKILGVPDEVINKAPSAGLWEGQTDENEMGTTYDMIDKFLKGEEIPEKDKEIIEALHRRSEHKRNLAAAPPKF</sequence>
<dbReference type="Pfam" id="PF02540">
    <property type="entry name" value="NAD_synthase"/>
    <property type="match status" value="1"/>
</dbReference>